<dbReference type="InterPro" id="IPR042070">
    <property type="entry name" value="PucR_C-HTH_sf"/>
</dbReference>
<dbReference type="InterPro" id="IPR013324">
    <property type="entry name" value="RNA_pol_sigma_r3/r4-like"/>
</dbReference>
<dbReference type="PANTHER" id="PTHR33744:SF1">
    <property type="entry name" value="DNA-BINDING TRANSCRIPTIONAL ACTIVATOR ADER"/>
    <property type="match status" value="1"/>
</dbReference>
<sequence>MPRTLEPNGLNGSRSELAERLTAIMRIELPSLTKEIVAAIRDGIPEYARPIDGPYGRTLRSGVERALAGFVEWISSPDALPDDICYKLGWFEAYEGRQLDVLQSAYRIGAQTGWRRVMALHQRQNLAPATVSVLADALFTYMEELASSSVRGYREAKAQLNDELQAGRRRLLRLIADGAPRDLLEEHAESARWVLPDEVTVVVLRPNAPIVRTLLDDDLLTDLDGTEPYLLVPGPLTADRRAMLELAVAESKAAAGLTVSLDRAPDSLRWARQALGLIHSEIIDDGPLTLCANHLETLWLFADAPLIDQIARRQLAALDHLTARQRERLVETLGVWLRTRGTAAQVGDELGVHPQTVRYRMRQIEHALGDDLADPDTRFATEVALRALWLRGQEPVREAHDAPVDGA</sequence>
<feature type="domain" description="PucR C-terminal helix-turn-helix" evidence="2">
    <location>
        <begin position="329"/>
        <end position="387"/>
    </location>
</feature>
<dbReference type="InterPro" id="IPR051448">
    <property type="entry name" value="CdaR-like_regulators"/>
</dbReference>
<feature type="domain" description="PucR-like N-terminal" evidence="3">
    <location>
        <begin position="16"/>
        <end position="175"/>
    </location>
</feature>
<keyword evidence="5" id="KW-1185">Reference proteome</keyword>
<keyword evidence="1" id="KW-0175">Coiled coil</keyword>
<dbReference type="SUPFAM" id="SSF88659">
    <property type="entry name" value="Sigma3 and sigma4 domains of RNA polymerase sigma factors"/>
    <property type="match status" value="1"/>
</dbReference>
<reference evidence="5" key="1">
    <citation type="journal article" date="2019" name="Int. J. Syst. Evol. Microbiol.">
        <title>The Global Catalogue of Microorganisms (GCM) 10K type strain sequencing project: providing services to taxonomists for standard genome sequencing and annotation.</title>
        <authorList>
            <consortium name="The Broad Institute Genomics Platform"/>
            <consortium name="The Broad Institute Genome Sequencing Center for Infectious Disease"/>
            <person name="Wu L."/>
            <person name="Ma J."/>
        </authorList>
    </citation>
    <scope>NUCLEOTIDE SEQUENCE [LARGE SCALE GENOMIC DNA]</scope>
    <source>
        <strain evidence="5">JCM 17933</strain>
    </source>
</reference>
<proteinExistence type="predicted"/>
<dbReference type="Pfam" id="PF13556">
    <property type="entry name" value="HTH_30"/>
    <property type="match status" value="1"/>
</dbReference>
<dbReference type="Gene3D" id="1.10.10.2840">
    <property type="entry name" value="PucR C-terminal helix-turn-helix domain"/>
    <property type="match status" value="1"/>
</dbReference>
<dbReference type="Proteomes" id="UP001500503">
    <property type="component" value="Unassembled WGS sequence"/>
</dbReference>
<comment type="caution">
    <text evidence="4">The sequence shown here is derived from an EMBL/GenBank/DDBJ whole genome shotgun (WGS) entry which is preliminary data.</text>
</comment>
<gene>
    <name evidence="4" type="ORF">GCM10023191_000130</name>
</gene>
<accession>A0ABP8P6L4</accession>
<dbReference type="Pfam" id="PF25906">
    <property type="entry name" value="PucR-like_N"/>
    <property type="match status" value="1"/>
</dbReference>
<organism evidence="4 5">
    <name type="scientific">Actinoallomurus oryzae</name>
    <dbReference type="NCBI Taxonomy" id="502180"/>
    <lineage>
        <taxon>Bacteria</taxon>
        <taxon>Bacillati</taxon>
        <taxon>Actinomycetota</taxon>
        <taxon>Actinomycetes</taxon>
        <taxon>Streptosporangiales</taxon>
        <taxon>Thermomonosporaceae</taxon>
        <taxon>Actinoallomurus</taxon>
    </lineage>
</organism>
<dbReference type="EMBL" id="BAABHF010000002">
    <property type="protein sequence ID" value="GAA4481364.1"/>
    <property type="molecule type" value="Genomic_DNA"/>
</dbReference>
<evidence type="ECO:0000259" key="3">
    <source>
        <dbReference type="Pfam" id="PF25906"/>
    </source>
</evidence>
<dbReference type="PANTHER" id="PTHR33744">
    <property type="entry name" value="CARBOHYDRATE DIACID REGULATOR"/>
    <property type="match status" value="1"/>
</dbReference>
<feature type="coiled-coil region" evidence="1">
    <location>
        <begin position="150"/>
        <end position="177"/>
    </location>
</feature>
<dbReference type="InterPro" id="IPR058663">
    <property type="entry name" value="PucR-like_N"/>
</dbReference>
<name>A0ABP8P6L4_9ACTN</name>
<evidence type="ECO:0000259" key="2">
    <source>
        <dbReference type="Pfam" id="PF13556"/>
    </source>
</evidence>
<evidence type="ECO:0000256" key="1">
    <source>
        <dbReference type="SAM" id="Coils"/>
    </source>
</evidence>
<dbReference type="RefSeq" id="WP_345455531.1">
    <property type="nucleotide sequence ID" value="NZ_BAABHF010000002.1"/>
</dbReference>
<dbReference type="InterPro" id="IPR025736">
    <property type="entry name" value="PucR_C-HTH_dom"/>
</dbReference>
<evidence type="ECO:0000313" key="5">
    <source>
        <dbReference type="Proteomes" id="UP001500503"/>
    </source>
</evidence>
<evidence type="ECO:0000313" key="4">
    <source>
        <dbReference type="EMBL" id="GAA4481364.1"/>
    </source>
</evidence>
<protein>
    <submittedName>
        <fullName evidence="4">Helix-turn-helix domain-containing protein</fullName>
    </submittedName>
</protein>